<dbReference type="InterPro" id="IPR021109">
    <property type="entry name" value="Peptidase_aspartic_dom_sf"/>
</dbReference>
<dbReference type="CDD" id="cd01647">
    <property type="entry name" value="RT_LTR"/>
    <property type="match status" value="1"/>
</dbReference>
<dbReference type="InterPro" id="IPR043502">
    <property type="entry name" value="DNA/RNA_pol_sf"/>
</dbReference>
<comment type="caution">
    <text evidence="4">The sequence shown here is derived from an EMBL/GenBank/DDBJ whole genome shotgun (WGS) entry which is preliminary data.</text>
</comment>
<dbReference type="PANTHER" id="PTHR24559:SF444">
    <property type="entry name" value="REVERSE TRANSCRIPTASE DOMAIN-CONTAINING PROTEIN"/>
    <property type="match status" value="1"/>
</dbReference>
<protein>
    <submittedName>
        <fullName evidence="4">Retrovirus-related Pol polyprotein from transposon</fullName>
    </submittedName>
</protein>
<dbReference type="SUPFAM" id="SSF56672">
    <property type="entry name" value="DNA/RNA polymerases"/>
    <property type="match status" value="1"/>
</dbReference>
<evidence type="ECO:0000256" key="2">
    <source>
        <dbReference type="SAM" id="MobiDB-lite"/>
    </source>
</evidence>
<feature type="coiled-coil region" evidence="1">
    <location>
        <begin position="6"/>
        <end position="87"/>
    </location>
</feature>
<gene>
    <name evidence="4" type="ORF">AYI69_g1737</name>
</gene>
<dbReference type="Gene3D" id="2.40.70.10">
    <property type="entry name" value="Acid Proteases"/>
    <property type="match status" value="1"/>
</dbReference>
<dbReference type="Pfam" id="PF00078">
    <property type="entry name" value="RVT_1"/>
    <property type="match status" value="1"/>
</dbReference>
<evidence type="ECO:0000259" key="3">
    <source>
        <dbReference type="Pfam" id="PF00078"/>
    </source>
</evidence>
<feature type="region of interest" description="Disordered" evidence="2">
    <location>
        <begin position="268"/>
        <end position="288"/>
    </location>
</feature>
<keyword evidence="5" id="KW-1185">Reference proteome</keyword>
<proteinExistence type="predicted"/>
<dbReference type="CDD" id="cd00303">
    <property type="entry name" value="retropepsin_like"/>
    <property type="match status" value="1"/>
</dbReference>
<dbReference type="PANTHER" id="PTHR24559">
    <property type="entry name" value="TRANSPOSON TY3-I GAG-POL POLYPROTEIN"/>
    <property type="match status" value="1"/>
</dbReference>
<dbReference type="AlphaFoldDB" id="A0A1R1YPE0"/>
<dbReference type="SUPFAM" id="SSF50630">
    <property type="entry name" value="Acid proteases"/>
    <property type="match status" value="1"/>
</dbReference>
<dbReference type="Proteomes" id="UP000187429">
    <property type="component" value="Unassembled WGS sequence"/>
</dbReference>
<evidence type="ECO:0000313" key="5">
    <source>
        <dbReference type="Proteomes" id="UP000187429"/>
    </source>
</evidence>
<name>A0A1R1YPE0_9FUNG</name>
<feature type="domain" description="Reverse transcriptase" evidence="3">
    <location>
        <begin position="551"/>
        <end position="641"/>
    </location>
</feature>
<dbReference type="InterPro" id="IPR053134">
    <property type="entry name" value="RNA-dir_DNA_polymerase"/>
</dbReference>
<reference evidence="5" key="1">
    <citation type="submission" date="2017-01" db="EMBL/GenBank/DDBJ databases">
        <authorList>
            <person name="Wang Y."/>
            <person name="White M."/>
            <person name="Kvist S."/>
            <person name="Moncalvo J.-M."/>
        </authorList>
    </citation>
    <scope>NUCLEOTIDE SEQUENCE [LARGE SCALE GENOMIC DNA]</scope>
    <source>
        <strain evidence="5">ID-206-W2</strain>
    </source>
</reference>
<dbReference type="OrthoDB" id="2435678at2759"/>
<dbReference type="Gene3D" id="3.10.10.10">
    <property type="entry name" value="HIV Type 1 Reverse Transcriptase, subunit A, domain 1"/>
    <property type="match status" value="1"/>
</dbReference>
<organism evidence="4 5">
    <name type="scientific">Smittium culicis</name>
    <dbReference type="NCBI Taxonomy" id="133412"/>
    <lineage>
        <taxon>Eukaryota</taxon>
        <taxon>Fungi</taxon>
        <taxon>Fungi incertae sedis</taxon>
        <taxon>Zoopagomycota</taxon>
        <taxon>Kickxellomycotina</taxon>
        <taxon>Harpellomycetes</taxon>
        <taxon>Harpellales</taxon>
        <taxon>Legeriomycetaceae</taxon>
        <taxon>Smittium</taxon>
    </lineage>
</organism>
<keyword evidence="1" id="KW-0175">Coiled coil</keyword>
<evidence type="ECO:0000313" key="4">
    <source>
        <dbReference type="EMBL" id="OMJ28779.1"/>
    </source>
</evidence>
<dbReference type="Pfam" id="PF13650">
    <property type="entry name" value="Asp_protease_2"/>
    <property type="match status" value="1"/>
</dbReference>
<accession>A0A1R1YPE0</accession>
<sequence>MDSNSIQVTAEQLNNAESLLASKETEITELRNQFIQGESQFQSAAEEHQDVLSRLEELNFAYESEVKKNAELNLQMTTMENVMLKRELELANLKVELLQKINILQSEGKPNLSDTSGNAVKQISKLPAFEGKSIAFNRWINGVTEIFDNYPSLKDFQKRALVVEALKGPARDCFKEALTRQYGSLESTDQALERIDTLKLTMKSDFNSFIQQIRPSIKLISGDNDTLAIAILRKQVDPEIRKYVQKLANESFEEHEKRLKAHIFGKRTGSVSRSGTEPQLHKPPKPPDKQNFFSLTPQLPLQQIPNTDIKPTCLNTLNLHFHEEICFKLTAKINDLPVSVLLDFGSQITSISEQAANRLLLNYKNHKPLRLKLGYNSESSTTDKICTANISFGSTIYNTTFRVMPTQPFDVILGSNFIVAAQVNYDPVKLTINFIQNGKTDSFSMMPSGSKITEWAPLILVAGALDCLPSSDPDIISILRKVAELFNPTPSVIKTDFPHQLRLTTDQPCRARMRIYSPEETRTLREHIKELYQAGYARPSVSPYSANPVIVPKSDGSARVVINFRPLNKITIRDEYPLPRIDVILNQLFGCCYYLKLDILKAFYQIPLHSNSIEASAFSTPDGHHEFLVMPQGMSNSPATLLRLDNIRRQLKPIRETDSDLLM</sequence>
<dbReference type="InterPro" id="IPR000477">
    <property type="entry name" value="RT_dom"/>
</dbReference>
<evidence type="ECO:0000256" key="1">
    <source>
        <dbReference type="SAM" id="Coils"/>
    </source>
</evidence>
<dbReference type="EMBL" id="LSSM01000486">
    <property type="protein sequence ID" value="OMJ28779.1"/>
    <property type="molecule type" value="Genomic_DNA"/>
</dbReference>